<feature type="transmembrane region" description="Helical" evidence="13">
    <location>
        <begin position="100"/>
        <end position="121"/>
    </location>
</feature>
<keyword evidence="6" id="KW-0050">Antiport</keyword>
<feature type="transmembrane region" description="Helical" evidence="13">
    <location>
        <begin position="277"/>
        <end position="299"/>
    </location>
</feature>
<dbReference type="InterPro" id="IPR048279">
    <property type="entry name" value="MdtK-like"/>
</dbReference>
<feature type="transmembrane region" description="Helical" evidence="13">
    <location>
        <begin position="249"/>
        <end position="271"/>
    </location>
</feature>
<evidence type="ECO:0000256" key="2">
    <source>
        <dbReference type="ARBA" id="ARBA00004651"/>
    </source>
</evidence>
<evidence type="ECO:0000256" key="9">
    <source>
        <dbReference type="ARBA" id="ARBA00022989"/>
    </source>
</evidence>
<evidence type="ECO:0000256" key="4">
    <source>
        <dbReference type="ARBA" id="ARBA00020268"/>
    </source>
</evidence>
<feature type="transmembrane region" description="Helical" evidence="13">
    <location>
        <begin position="195"/>
        <end position="216"/>
    </location>
</feature>
<evidence type="ECO:0000256" key="12">
    <source>
        <dbReference type="ARBA" id="ARBA00031636"/>
    </source>
</evidence>
<keyword evidence="5" id="KW-0813">Transport</keyword>
<evidence type="ECO:0000256" key="3">
    <source>
        <dbReference type="ARBA" id="ARBA00010199"/>
    </source>
</evidence>
<dbReference type="PANTHER" id="PTHR43298:SF2">
    <property type="entry name" value="FMN_FAD EXPORTER YEEO-RELATED"/>
    <property type="match status" value="1"/>
</dbReference>
<dbReference type="GO" id="GO:0006811">
    <property type="term" value="P:monoatomic ion transport"/>
    <property type="evidence" value="ECO:0007669"/>
    <property type="project" value="UniProtKB-KW"/>
</dbReference>
<evidence type="ECO:0000256" key="11">
    <source>
        <dbReference type="ARBA" id="ARBA00023136"/>
    </source>
</evidence>
<evidence type="ECO:0000256" key="1">
    <source>
        <dbReference type="ARBA" id="ARBA00003408"/>
    </source>
</evidence>
<evidence type="ECO:0000256" key="7">
    <source>
        <dbReference type="ARBA" id="ARBA00022475"/>
    </source>
</evidence>
<keyword evidence="15" id="KW-1185">Reference proteome</keyword>
<dbReference type="PANTHER" id="PTHR43298">
    <property type="entry name" value="MULTIDRUG RESISTANCE PROTEIN NORM-RELATED"/>
    <property type="match status" value="1"/>
</dbReference>
<dbReference type="Pfam" id="PF01554">
    <property type="entry name" value="MatE"/>
    <property type="match status" value="2"/>
</dbReference>
<keyword evidence="11 13" id="KW-0472">Membrane</keyword>
<dbReference type="InterPro" id="IPR002528">
    <property type="entry name" value="MATE_fam"/>
</dbReference>
<protein>
    <recommendedName>
        <fullName evidence="4">Probable multidrug resistance protein NorM</fullName>
    </recommendedName>
    <alternativeName>
        <fullName evidence="12">Multidrug-efflux transporter</fullName>
    </alternativeName>
</protein>
<dbReference type="AlphaFoldDB" id="A0AAJ6DBU2"/>
<feature type="transmembrane region" description="Helical" evidence="13">
    <location>
        <begin position="20"/>
        <end position="39"/>
    </location>
</feature>
<sequence length="461" mass="48188">MPEAESRRSDRPRSVSAQILSLAVPSLGALIAEPLFLVVDTAMIGNLGTSQLAGVGLAATVLQTVTGLLVFLAYSTTPAVARFLGAGELNRALQRGRDGIWLGLLLGVVIAIPLALTAPWVLSALGASGQTHAHAVEYLQYSMIGLPAMTAILATVGTLRGLADAKTPLVVAGVGFAINIAVNYLLIYVVGLGVIGSALGTSVIQWAMFCIYLMILTTRYRGKGGRLLPTLAGLKDTAQIGSWLLVRSAALRAGILVTVLTATQLGAPVLASHQMVMTIFSTLSFALDALAIAAQALIGQELGASHRREVRELTRTMIRWSMGFGVITGLLLAGLSAVIPRLFSQDPVVIQAGAAGLMVLAIAQPLAGYVFILDGILMGAGDAKYLGIASVVALVLYLPFILFLGWLAAQLEDGSGVVSVVLVWVGFAVVYLGARALTLWWRIRGEAWIVLGSEVGPSRSS</sequence>
<dbReference type="GO" id="GO:0005886">
    <property type="term" value="C:plasma membrane"/>
    <property type="evidence" value="ECO:0007669"/>
    <property type="project" value="UniProtKB-SubCell"/>
</dbReference>
<comment type="function">
    <text evidence="1">Multidrug efflux pump.</text>
</comment>
<evidence type="ECO:0000313" key="14">
    <source>
        <dbReference type="EMBL" id="WGH92789.1"/>
    </source>
</evidence>
<proteinExistence type="inferred from homology"/>
<gene>
    <name evidence="14" type="ORF">QDX21_10875</name>
</gene>
<comment type="subcellular location">
    <subcellularLocation>
        <location evidence="2">Cell membrane</location>
        <topology evidence="2">Multi-pass membrane protein</topology>
    </subcellularLocation>
</comment>
<dbReference type="GO" id="GO:0015297">
    <property type="term" value="F:antiporter activity"/>
    <property type="evidence" value="ECO:0007669"/>
    <property type="project" value="UniProtKB-KW"/>
</dbReference>
<dbReference type="InterPro" id="IPR050222">
    <property type="entry name" value="MATE_MdtK"/>
</dbReference>
<feature type="transmembrane region" description="Helical" evidence="13">
    <location>
        <begin position="415"/>
        <end position="434"/>
    </location>
</feature>
<evidence type="ECO:0000256" key="13">
    <source>
        <dbReference type="SAM" id="Phobius"/>
    </source>
</evidence>
<reference evidence="14 15" key="1">
    <citation type="submission" date="2023-03" db="EMBL/GenBank/DDBJ databases">
        <title>Complete genome sequences of several Auritidibacter ignavus strains isolated from ear infections.</title>
        <authorList>
            <person name="Baehr T."/>
            <person name="Baumhoegger A.M."/>
        </authorList>
    </citation>
    <scope>NUCLEOTIDE SEQUENCE [LARGE SCALE GENOMIC DNA]</scope>
    <source>
        <strain evidence="14 15">BABAE-6</strain>
    </source>
</reference>
<evidence type="ECO:0000256" key="6">
    <source>
        <dbReference type="ARBA" id="ARBA00022449"/>
    </source>
</evidence>
<evidence type="ECO:0000256" key="10">
    <source>
        <dbReference type="ARBA" id="ARBA00023065"/>
    </source>
</evidence>
<accession>A0AAJ6DBU2</accession>
<dbReference type="RefSeq" id="WP_279674716.1">
    <property type="nucleotide sequence ID" value="NZ_CP122566.1"/>
</dbReference>
<organism evidence="14 15">
    <name type="scientific">Auritidibacter ignavus</name>
    <dbReference type="NCBI Taxonomy" id="678932"/>
    <lineage>
        <taxon>Bacteria</taxon>
        <taxon>Bacillati</taxon>
        <taxon>Actinomycetota</taxon>
        <taxon>Actinomycetes</taxon>
        <taxon>Micrococcales</taxon>
        <taxon>Micrococcaceae</taxon>
        <taxon>Auritidibacter</taxon>
    </lineage>
</organism>
<name>A0AAJ6DBU2_9MICC</name>
<dbReference type="Proteomes" id="UP001224674">
    <property type="component" value="Chromosome"/>
</dbReference>
<feature type="transmembrane region" description="Helical" evidence="13">
    <location>
        <begin position="385"/>
        <end position="409"/>
    </location>
</feature>
<dbReference type="EMBL" id="CP122566">
    <property type="protein sequence ID" value="WGH92789.1"/>
    <property type="molecule type" value="Genomic_DNA"/>
</dbReference>
<dbReference type="NCBIfam" id="TIGR00797">
    <property type="entry name" value="matE"/>
    <property type="match status" value="1"/>
</dbReference>
<evidence type="ECO:0000313" key="15">
    <source>
        <dbReference type="Proteomes" id="UP001224674"/>
    </source>
</evidence>
<keyword evidence="10" id="KW-0406">Ion transport</keyword>
<feature type="transmembrane region" description="Helical" evidence="13">
    <location>
        <begin position="349"/>
        <end position="373"/>
    </location>
</feature>
<keyword evidence="9 13" id="KW-1133">Transmembrane helix</keyword>
<evidence type="ECO:0000256" key="5">
    <source>
        <dbReference type="ARBA" id="ARBA00022448"/>
    </source>
</evidence>
<keyword evidence="8 13" id="KW-0812">Transmembrane</keyword>
<comment type="similarity">
    <text evidence="3">Belongs to the multi antimicrobial extrusion (MATE) (TC 2.A.66.1) family.</text>
</comment>
<dbReference type="GO" id="GO:0042910">
    <property type="term" value="F:xenobiotic transmembrane transporter activity"/>
    <property type="evidence" value="ECO:0007669"/>
    <property type="project" value="InterPro"/>
</dbReference>
<feature type="transmembrane region" description="Helical" evidence="13">
    <location>
        <begin position="320"/>
        <end position="343"/>
    </location>
</feature>
<keyword evidence="7" id="KW-1003">Cell membrane</keyword>
<feature type="transmembrane region" description="Helical" evidence="13">
    <location>
        <begin position="51"/>
        <end position="74"/>
    </location>
</feature>
<feature type="transmembrane region" description="Helical" evidence="13">
    <location>
        <begin position="141"/>
        <end position="162"/>
    </location>
</feature>
<evidence type="ECO:0000256" key="8">
    <source>
        <dbReference type="ARBA" id="ARBA00022692"/>
    </source>
</evidence>
<feature type="transmembrane region" description="Helical" evidence="13">
    <location>
        <begin position="169"/>
        <end position="189"/>
    </location>
</feature>
<dbReference type="PIRSF" id="PIRSF006603">
    <property type="entry name" value="DinF"/>
    <property type="match status" value="1"/>
</dbReference>